<gene>
    <name evidence="1" type="ORF">I7I52_07776</name>
</gene>
<name>A0A8H7YE14_AJECA</name>
<dbReference type="EMBL" id="JAEVHI010000005">
    <property type="protein sequence ID" value="KAG5290679.1"/>
    <property type="molecule type" value="Genomic_DNA"/>
</dbReference>
<organism evidence="1 2">
    <name type="scientific">Ajellomyces capsulatus</name>
    <name type="common">Darling's disease fungus</name>
    <name type="synonym">Histoplasma capsulatum</name>
    <dbReference type="NCBI Taxonomy" id="5037"/>
    <lineage>
        <taxon>Eukaryota</taxon>
        <taxon>Fungi</taxon>
        <taxon>Dikarya</taxon>
        <taxon>Ascomycota</taxon>
        <taxon>Pezizomycotina</taxon>
        <taxon>Eurotiomycetes</taxon>
        <taxon>Eurotiomycetidae</taxon>
        <taxon>Onygenales</taxon>
        <taxon>Ajellomycetaceae</taxon>
        <taxon>Histoplasma</taxon>
    </lineage>
</organism>
<dbReference type="Proteomes" id="UP000670092">
    <property type="component" value="Unassembled WGS sequence"/>
</dbReference>
<dbReference type="AlphaFoldDB" id="A0A8H7YE14"/>
<comment type="caution">
    <text evidence="1">The sequence shown here is derived from an EMBL/GenBank/DDBJ whole genome shotgun (WGS) entry which is preliminary data.</text>
</comment>
<proteinExistence type="predicted"/>
<protein>
    <submittedName>
        <fullName evidence="1">Uncharacterized protein</fullName>
    </submittedName>
</protein>
<evidence type="ECO:0000313" key="1">
    <source>
        <dbReference type="EMBL" id="KAG5290679.1"/>
    </source>
</evidence>
<dbReference type="VEuPathDB" id="FungiDB:I7I52_07776"/>
<evidence type="ECO:0000313" key="2">
    <source>
        <dbReference type="Proteomes" id="UP000670092"/>
    </source>
</evidence>
<sequence>MENPESYSIRSHSIYTTRCHNVSQAVLYIAHRHLETQFTGMVRPLRVCSDGELYIQCLLKTIEDN</sequence>
<accession>A0A8H7YE14</accession>
<reference evidence="1 2" key="1">
    <citation type="submission" date="2021-01" db="EMBL/GenBank/DDBJ databases">
        <title>Chromosome-level genome assembly of a human fungal pathogen reveals clustering of transcriptionally co-regulated genes.</title>
        <authorList>
            <person name="Voorhies M."/>
            <person name="Cohen S."/>
            <person name="Shea T.P."/>
            <person name="Petrus S."/>
            <person name="Munoz J.F."/>
            <person name="Poplawski S."/>
            <person name="Goldman W.E."/>
            <person name="Michael T."/>
            <person name="Cuomo C.A."/>
            <person name="Sil A."/>
            <person name="Beyhan S."/>
        </authorList>
    </citation>
    <scope>NUCLEOTIDE SEQUENCE [LARGE SCALE GENOMIC DNA]</scope>
    <source>
        <strain evidence="1 2">G184AR</strain>
    </source>
</reference>